<evidence type="ECO:0000256" key="1">
    <source>
        <dbReference type="ARBA" id="ARBA00004651"/>
    </source>
</evidence>
<feature type="transmembrane region" description="Helical" evidence="9">
    <location>
        <begin position="315"/>
        <end position="340"/>
    </location>
</feature>
<feature type="transmembrane region" description="Helical" evidence="9">
    <location>
        <begin position="121"/>
        <end position="140"/>
    </location>
</feature>
<evidence type="ECO:0000259" key="10">
    <source>
        <dbReference type="Pfam" id="PF03553"/>
    </source>
</evidence>
<protein>
    <submittedName>
        <fullName evidence="11">Na+:H+ antiporter, NhaC family</fullName>
    </submittedName>
</protein>
<feature type="transmembrane region" description="Helical" evidence="9">
    <location>
        <begin position="444"/>
        <end position="465"/>
    </location>
</feature>
<keyword evidence="6 9" id="KW-1133">Transmembrane helix</keyword>
<keyword evidence="4" id="KW-1003">Cell membrane</keyword>
<name>A0A1G7L2R1_9EURY</name>
<feature type="transmembrane region" description="Helical" evidence="9">
    <location>
        <begin position="49"/>
        <end position="66"/>
    </location>
</feature>
<feature type="transmembrane region" description="Helical" evidence="9">
    <location>
        <begin position="272"/>
        <end position="295"/>
    </location>
</feature>
<feature type="transmembrane region" description="Helical" evidence="9">
    <location>
        <begin position="78"/>
        <end position="100"/>
    </location>
</feature>
<feature type="transmembrane region" description="Helical" evidence="9">
    <location>
        <begin position="20"/>
        <end position="42"/>
    </location>
</feature>
<accession>A0A1G7L2R1</accession>
<dbReference type="GO" id="GO:0005886">
    <property type="term" value="C:plasma membrane"/>
    <property type="evidence" value="ECO:0007669"/>
    <property type="project" value="UniProtKB-SubCell"/>
</dbReference>
<dbReference type="OrthoDB" id="213699at2157"/>
<dbReference type="PANTHER" id="PTHR33451:SF3">
    <property type="entry name" value="MALATE-2H(+)_NA(+)-LACTATE ANTIPORTER"/>
    <property type="match status" value="1"/>
</dbReference>
<proteinExistence type="inferred from homology"/>
<dbReference type="InterPro" id="IPR018461">
    <property type="entry name" value="Na/H_Antiport_NhaC-like_C"/>
</dbReference>
<dbReference type="RefSeq" id="WP_149798274.1">
    <property type="nucleotide sequence ID" value="NZ_FNBO01000004.1"/>
</dbReference>
<evidence type="ECO:0000256" key="7">
    <source>
        <dbReference type="ARBA" id="ARBA00023136"/>
    </source>
</evidence>
<gene>
    <name evidence="11" type="ORF">SAMN04488067_104181</name>
</gene>
<feature type="domain" description="Na+/H+ antiporter NhaC-like C-terminal" evidence="10">
    <location>
        <begin position="171"/>
        <end position="462"/>
    </location>
</feature>
<dbReference type="GO" id="GO:0015297">
    <property type="term" value="F:antiporter activity"/>
    <property type="evidence" value="ECO:0007669"/>
    <property type="project" value="UniProtKB-KW"/>
</dbReference>
<dbReference type="Pfam" id="PF03553">
    <property type="entry name" value="Na_H_antiporter"/>
    <property type="match status" value="1"/>
</dbReference>
<feature type="transmembrane region" description="Helical" evidence="9">
    <location>
        <begin position="244"/>
        <end position="263"/>
    </location>
</feature>
<dbReference type="Proteomes" id="UP000324020">
    <property type="component" value="Unassembled WGS sequence"/>
</dbReference>
<evidence type="ECO:0000256" key="8">
    <source>
        <dbReference type="ARBA" id="ARBA00038435"/>
    </source>
</evidence>
<feature type="transmembrane region" description="Helical" evidence="9">
    <location>
        <begin position="146"/>
        <end position="169"/>
    </location>
</feature>
<dbReference type="InterPro" id="IPR052180">
    <property type="entry name" value="NhaC_Na-H+_Antiporter"/>
</dbReference>
<keyword evidence="3" id="KW-0050">Antiport</keyword>
<evidence type="ECO:0000313" key="12">
    <source>
        <dbReference type="Proteomes" id="UP000324020"/>
    </source>
</evidence>
<dbReference type="PANTHER" id="PTHR33451">
    <property type="entry name" value="MALATE-2H(+)/NA(+)-LACTATE ANTIPORTER"/>
    <property type="match status" value="1"/>
</dbReference>
<evidence type="ECO:0000256" key="9">
    <source>
        <dbReference type="SAM" id="Phobius"/>
    </source>
</evidence>
<organism evidence="11 12">
    <name type="scientific">Halorubrum xinjiangense</name>
    <dbReference type="NCBI Taxonomy" id="261291"/>
    <lineage>
        <taxon>Archaea</taxon>
        <taxon>Methanobacteriati</taxon>
        <taxon>Methanobacteriota</taxon>
        <taxon>Stenosarchaea group</taxon>
        <taxon>Halobacteria</taxon>
        <taxon>Halobacteriales</taxon>
        <taxon>Haloferacaceae</taxon>
        <taxon>Halorubrum</taxon>
    </lineage>
</organism>
<dbReference type="AlphaFoldDB" id="A0A1G7L2R1"/>
<keyword evidence="12" id="KW-1185">Reference proteome</keyword>
<evidence type="ECO:0000313" key="11">
    <source>
        <dbReference type="EMBL" id="SDF43380.1"/>
    </source>
</evidence>
<comment type="subcellular location">
    <subcellularLocation>
        <location evidence="1">Cell membrane</location>
        <topology evidence="1">Multi-pass membrane protein</topology>
    </subcellularLocation>
</comment>
<evidence type="ECO:0000256" key="4">
    <source>
        <dbReference type="ARBA" id="ARBA00022475"/>
    </source>
</evidence>
<evidence type="ECO:0000256" key="3">
    <source>
        <dbReference type="ARBA" id="ARBA00022449"/>
    </source>
</evidence>
<evidence type="ECO:0000256" key="6">
    <source>
        <dbReference type="ARBA" id="ARBA00022989"/>
    </source>
</evidence>
<reference evidence="11 12" key="1">
    <citation type="submission" date="2016-10" db="EMBL/GenBank/DDBJ databases">
        <authorList>
            <person name="Varghese N."/>
            <person name="Submissions S."/>
        </authorList>
    </citation>
    <scope>NUCLEOTIDE SEQUENCE [LARGE SCALE GENOMIC DNA]</scope>
    <source>
        <strain evidence="11 12">CGMCC 1.3527</strain>
    </source>
</reference>
<evidence type="ECO:0000256" key="5">
    <source>
        <dbReference type="ARBA" id="ARBA00022692"/>
    </source>
</evidence>
<keyword evidence="2" id="KW-0813">Transport</keyword>
<dbReference type="EMBL" id="FNBO01000004">
    <property type="protein sequence ID" value="SDF43380.1"/>
    <property type="molecule type" value="Genomic_DNA"/>
</dbReference>
<feature type="transmembrane region" description="Helical" evidence="9">
    <location>
        <begin position="206"/>
        <end position="224"/>
    </location>
</feature>
<sequence>MARSFTPTAYDDLDPDRRPSLAAALVPVLAVVAFLGIGSAVLGLDPHPPLLWSIAFVGAFGLWLGYDWDELFDGIANGLVMGLQAILIIFTIYGLIATWVSAGTIPSLMYYGLEILSPTTFLPAAAVLAAVVAFAIGSSWTTVGTLGVAFVGIGAGLGVPAPMTVGAVLSGAYAGDKQSPLSDTTNLAAGVTNTDLYGHIRRMRTGTAIAFGLAVLGFAALGLRTSGTIPAGRIAEIQGGLTETYAITVLAFVPLVVTFGLALRGYAALPTLVAGVFAGAFTTILLQGTGFVAAWEIFMSGTAPESSSTTVNDLLATGGLTGSAWTITVVVAALSLGGILERTGVLAVIAHAFTSSVKSSGALVAGTGVSAILINALTSQQYMSIVLPGVTLRNTYDEFGLDTDQLSRAVEAAGTPTGALFPWHAGAVFMASATGVPTVEYAPYYLFAFLSPLVLFAMAATGYTIDANPVPADGGAEASEGAAAAPGSDD</sequence>
<comment type="similarity">
    <text evidence="8">Belongs to the NhaC Na(+)/H(+) (TC 2.A.35) antiporter family.</text>
</comment>
<evidence type="ECO:0000256" key="2">
    <source>
        <dbReference type="ARBA" id="ARBA00022448"/>
    </source>
</evidence>
<keyword evidence="5 9" id="KW-0812">Transmembrane</keyword>
<keyword evidence="7 9" id="KW-0472">Membrane</keyword>